<dbReference type="GO" id="GO:0016757">
    <property type="term" value="F:glycosyltransferase activity"/>
    <property type="evidence" value="ECO:0007669"/>
    <property type="project" value="UniProtKB-KW"/>
</dbReference>
<keyword evidence="2 3" id="KW-0808">Transferase</keyword>
<evidence type="ECO:0000313" key="3">
    <source>
        <dbReference type="EMBL" id="THJ26093.1"/>
    </source>
</evidence>
<evidence type="ECO:0000256" key="1">
    <source>
        <dbReference type="ARBA" id="ARBA00022676"/>
    </source>
</evidence>
<reference evidence="3 4" key="1">
    <citation type="submission" date="2019-04" db="EMBL/GenBank/DDBJ databases">
        <title>Genome Announcement To Ensure Probiotic Safety of Bifidobacterium longum subsp infantis UBBI-01.</title>
        <authorList>
            <person name="Sulthana A."/>
            <person name="Lakshmi S.G."/>
            <person name="Madempudi R.S."/>
        </authorList>
    </citation>
    <scope>NUCLEOTIDE SEQUENCE [LARGE SCALE GENOMIC DNA]</scope>
    <source>
        <strain evidence="3 4">UBBI-01</strain>
    </source>
</reference>
<dbReference type="RefSeq" id="WP_071477604.1">
    <property type="nucleotide sequence ID" value="NZ_JAXCVM010000031.1"/>
</dbReference>
<dbReference type="Gene3D" id="3.40.50.2000">
    <property type="entry name" value="Glycogen Phosphorylase B"/>
    <property type="match status" value="2"/>
</dbReference>
<evidence type="ECO:0000256" key="2">
    <source>
        <dbReference type="ARBA" id="ARBA00022679"/>
    </source>
</evidence>
<sequence>MVTRGLQHSNGVASYVMNYYRALHGPEMRFDFLVIDDVGSPYYKEIAGNGDNVFLLPSYIKHPLKFFSLIFDIFKKSHYDVVHCNVVNSGVPVLAAAAAFNVPIRILHSHAAQNGDVWWKQLRNKPFSALALHFANKYIACSHKAGDGLFGKRKYRIIPNAINISRFRYSEVARNKIRGIENCGDKIVVMTVGRITTQKNPYFIVDIIRELANSKVDFRFWWFGDDELNGDVQRYAEKQGVSQYISFKGSVGNVNEYYSAADVFVLPSLYEGLPVSGVEAQTAGLPVLFSDQITRETSMSVLTEFLPIDNANLWAEKILLDRHYDRSNYIRSVVSDGFDIRCCSKQMIKEYSISM</sequence>
<comment type="caution">
    <text evidence="3">The sequence shown here is derived from an EMBL/GenBank/DDBJ whole genome shotgun (WGS) entry which is preliminary data.</text>
</comment>
<evidence type="ECO:0000313" key="4">
    <source>
        <dbReference type="Proteomes" id="UP000306697"/>
    </source>
</evidence>
<organism evidence="3 4">
    <name type="scientific">Bifidobacterium longum subsp. infantis</name>
    <dbReference type="NCBI Taxonomy" id="1682"/>
    <lineage>
        <taxon>Bacteria</taxon>
        <taxon>Bacillati</taxon>
        <taxon>Actinomycetota</taxon>
        <taxon>Actinomycetes</taxon>
        <taxon>Bifidobacteriales</taxon>
        <taxon>Bifidobacteriaceae</taxon>
        <taxon>Bifidobacterium</taxon>
    </lineage>
</organism>
<name>A0A1S2W2D3_BIFLI</name>
<dbReference type="PANTHER" id="PTHR45947:SF3">
    <property type="entry name" value="SULFOQUINOVOSYL TRANSFERASE SQD2"/>
    <property type="match status" value="1"/>
</dbReference>
<dbReference type="AlphaFoldDB" id="A0A1S2W2D3"/>
<gene>
    <name evidence="3" type="ORF">E6L38_12080</name>
</gene>
<protein>
    <submittedName>
        <fullName evidence="3">Glycosyltransferase family 1 protein</fullName>
    </submittedName>
</protein>
<dbReference type="EMBL" id="SSWL01000024">
    <property type="protein sequence ID" value="THJ26093.1"/>
    <property type="molecule type" value="Genomic_DNA"/>
</dbReference>
<dbReference type="SUPFAM" id="SSF53756">
    <property type="entry name" value="UDP-Glycosyltransferase/glycogen phosphorylase"/>
    <property type="match status" value="1"/>
</dbReference>
<dbReference type="InterPro" id="IPR028098">
    <property type="entry name" value="Glyco_trans_4-like_N"/>
</dbReference>
<keyword evidence="1" id="KW-0328">Glycosyltransferase</keyword>
<accession>A0A1S2W2D3</accession>
<dbReference type="Proteomes" id="UP000306697">
    <property type="component" value="Unassembled WGS sequence"/>
</dbReference>
<proteinExistence type="predicted"/>
<dbReference type="PANTHER" id="PTHR45947">
    <property type="entry name" value="SULFOQUINOVOSYL TRANSFERASE SQD2"/>
    <property type="match status" value="1"/>
</dbReference>
<dbReference type="InterPro" id="IPR050194">
    <property type="entry name" value="Glycosyltransferase_grp1"/>
</dbReference>
<dbReference type="GO" id="GO:1901137">
    <property type="term" value="P:carbohydrate derivative biosynthetic process"/>
    <property type="evidence" value="ECO:0007669"/>
    <property type="project" value="UniProtKB-ARBA"/>
</dbReference>
<dbReference type="Pfam" id="PF13439">
    <property type="entry name" value="Glyco_transf_4"/>
    <property type="match status" value="1"/>
</dbReference>
<dbReference type="Pfam" id="PF13692">
    <property type="entry name" value="Glyco_trans_1_4"/>
    <property type="match status" value="1"/>
</dbReference>